<dbReference type="PROSITE" id="PS00198">
    <property type="entry name" value="4FE4S_FER_1"/>
    <property type="match status" value="1"/>
</dbReference>
<evidence type="ECO:0000256" key="4">
    <source>
        <dbReference type="ARBA" id="ARBA00023004"/>
    </source>
</evidence>
<dbReference type="InterPro" id="IPR028261">
    <property type="entry name" value="DPD_II"/>
</dbReference>
<dbReference type="GO" id="GO:0051539">
    <property type="term" value="F:4 iron, 4 sulfur cluster binding"/>
    <property type="evidence" value="ECO:0007669"/>
    <property type="project" value="UniProtKB-KW"/>
</dbReference>
<keyword evidence="2" id="KW-0479">Metal-binding</keyword>
<feature type="domain" description="4Fe-4S ferredoxin-type" evidence="6">
    <location>
        <begin position="78"/>
        <end position="107"/>
    </location>
</feature>
<evidence type="ECO:0000313" key="7">
    <source>
        <dbReference type="EMBL" id="MWT24387.1"/>
    </source>
</evidence>
<proteinExistence type="predicted"/>
<dbReference type="Gene3D" id="3.30.70.20">
    <property type="match status" value="2"/>
</dbReference>
<gene>
    <name evidence="7" type="primary">aegA</name>
    <name evidence="7" type="ORF">GP965_26280</name>
</gene>
<dbReference type="InterPro" id="IPR009051">
    <property type="entry name" value="Helical_ferredxn"/>
</dbReference>
<reference evidence="7 8" key="1">
    <citation type="submission" date="2019-12" db="EMBL/GenBank/DDBJ databases">
        <title>Enteriobacteria Tanzani isolates_8377-8380.</title>
        <authorList>
            <person name="Subbiah M."/>
            <person name="Call D."/>
        </authorList>
    </citation>
    <scope>NUCLEOTIDE SEQUENCE [LARGE SCALE GENOMIC DNA]</scope>
    <source>
        <strain evidence="7 8">8378wH8</strain>
    </source>
</reference>
<protein>
    <submittedName>
        <fullName evidence="7">Formate-dependent uric acid utilization protein AegA</fullName>
    </submittedName>
</protein>
<organism evidence="7 8">
    <name type="scientific">Escherichia coli</name>
    <dbReference type="NCBI Taxonomy" id="562"/>
    <lineage>
        <taxon>Bacteria</taxon>
        <taxon>Pseudomonadati</taxon>
        <taxon>Pseudomonadota</taxon>
        <taxon>Gammaproteobacteria</taxon>
        <taxon>Enterobacterales</taxon>
        <taxon>Enterobacteriaceae</taxon>
        <taxon>Escherichia</taxon>
    </lineage>
</organism>
<dbReference type="Gene3D" id="3.50.50.60">
    <property type="entry name" value="FAD/NAD(P)-binding domain"/>
    <property type="match status" value="1"/>
</dbReference>
<dbReference type="InterPro" id="IPR006006">
    <property type="entry name" value="GltD-like"/>
</dbReference>
<evidence type="ECO:0000256" key="1">
    <source>
        <dbReference type="ARBA" id="ARBA00022485"/>
    </source>
</evidence>
<dbReference type="CDD" id="cd10554">
    <property type="entry name" value="HycB_like"/>
    <property type="match status" value="1"/>
</dbReference>
<dbReference type="NCBIfam" id="TIGR01318">
    <property type="entry name" value="gltD_gamma_fam"/>
    <property type="match status" value="1"/>
</dbReference>
<name>A0A8T6A5D0_ECOLX</name>
<evidence type="ECO:0000313" key="8">
    <source>
        <dbReference type="Proteomes" id="UP000462410"/>
    </source>
</evidence>
<keyword evidence="3" id="KW-0560">Oxidoreductase</keyword>
<feature type="non-terminal residue" evidence="7">
    <location>
        <position position="486"/>
    </location>
</feature>
<dbReference type="EMBL" id="WTRC01000796">
    <property type="protein sequence ID" value="MWT24387.1"/>
    <property type="molecule type" value="Genomic_DNA"/>
</dbReference>
<keyword evidence="1" id="KW-0004">4Fe-4S</keyword>
<dbReference type="SUPFAM" id="SSF51971">
    <property type="entry name" value="Nucleotide-binding domain"/>
    <property type="match status" value="1"/>
</dbReference>
<dbReference type="InterPro" id="IPR036188">
    <property type="entry name" value="FAD/NAD-bd_sf"/>
</dbReference>
<dbReference type="InterPro" id="IPR017900">
    <property type="entry name" value="4Fe4S_Fe_S_CS"/>
</dbReference>
<dbReference type="PROSITE" id="PS51379">
    <property type="entry name" value="4FE4S_FER_2"/>
    <property type="match status" value="1"/>
</dbReference>
<dbReference type="NCBIfam" id="NF009408">
    <property type="entry name" value="PRK12769.1"/>
    <property type="match status" value="1"/>
</dbReference>
<dbReference type="InterPro" id="IPR017896">
    <property type="entry name" value="4Fe4S_Fe-S-bd"/>
</dbReference>
<dbReference type="Pfam" id="PF13247">
    <property type="entry name" value="Fer4_11"/>
    <property type="match status" value="1"/>
</dbReference>
<keyword evidence="4" id="KW-0408">Iron</keyword>
<dbReference type="GO" id="GO:0016491">
    <property type="term" value="F:oxidoreductase activity"/>
    <property type="evidence" value="ECO:0007669"/>
    <property type="project" value="UniProtKB-KW"/>
</dbReference>
<keyword evidence="5" id="KW-0411">Iron-sulfur</keyword>
<dbReference type="FunFam" id="3.50.50.60:FF:000077">
    <property type="entry name" value="Glutamate synthase small subunit"/>
    <property type="match status" value="1"/>
</dbReference>
<dbReference type="Pfam" id="PF14691">
    <property type="entry name" value="Fer4_20"/>
    <property type="match status" value="1"/>
</dbReference>
<comment type="caution">
    <text evidence="7">The sequence shown here is derived from an EMBL/GenBank/DDBJ whole genome shotgun (WGS) entry which is preliminary data.</text>
</comment>
<accession>A0A8T6A5D0</accession>
<dbReference type="Gene3D" id="1.10.1060.10">
    <property type="entry name" value="Alpha-helical ferredoxin"/>
    <property type="match status" value="1"/>
</dbReference>
<evidence type="ECO:0000256" key="2">
    <source>
        <dbReference type="ARBA" id="ARBA00022723"/>
    </source>
</evidence>
<dbReference type="AlphaFoldDB" id="A0A8T6A5D0"/>
<dbReference type="PRINTS" id="PR00419">
    <property type="entry name" value="ADXRDTASE"/>
</dbReference>
<evidence type="ECO:0000256" key="5">
    <source>
        <dbReference type="ARBA" id="ARBA00023014"/>
    </source>
</evidence>
<sequence length="486" mass="52880">MNRFIMANSQQCLGCHACEIACVMAHNDEQHVLSQHHFHPRITVIKHQQQRSAVTCHHCEDAPCARSCPNGAISHVDDSIQVNQQKCIGCKSCVVACPFGTMQIVLTPVAAGKVKATAHKCDLCAGRENGPACVENCPADALQLVTDVALSGMAKSRRLRTARQEHQPWHASTAAQEMPVMSKVEQMQATPARGEPDKLAIEARKTGFDEIYLPFRADQAQREASRCLKCGEHSVCEWTCPLHNHIPQWIELVKAGNIDAAVELSHQTNTLPEITGRVCPQDRLCEGACTIRDEHGAVTIGNIERYISDQALAKGWRPDLSHVTKVDKRVAIIGAGPAGLACADVLTRNGVAVTVYDRHPEIGGLLTFGIPSFKLDKSLLARRREIFSAMGIHFELNCEVGKDVSLDSLLEQYDAVFVGVGTYRSMKAGLPNEDAPGVYDALPFLIANTKQVMGLEELPEEPFINTAGLNVVVLGGGDTAMDCVRT</sequence>
<evidence type="ECO:0000259" key="6">
    <source>
        <dbReference type="PROSITE" id="PS51379"/>
    </source>
</evidence>
<evidence type="ECO:0000256" key="3">
    <source>
        <dbReference type="ARBA" id="ARBA00023002"/>
    </source>
</evidence>
<dbReference type="PANTHER" id="PTHR42783">
    <property type="entry name" value="GLUTAMATE SYNTHASE [NADPH] SMALL CHAIN"/>
    <property type="match status" value="1"/>
</dbReference>
<dbReference type="Pfam" id="PF13450">
    <property type="entry name" value="NAD_binding_8"/>
    <property type="match status" value="1"/>
</dbReference>
<dbReference type="Proteomes" id="UP000462410">
    <property type="component" value="Unassembled WGS sequence"/>
</dbReference>
<dbReference type="SUPFAM" id="SSF54862">
    <property type="entry name" value="4Fe-4S ferredoxins"/>
    <property type="match status" value="1"/>
</dbReference>
<dbReference type="GO" id="GO:0046872">
    <property type="term" value="F:metal ion binding"/>
    <property type="evidence" value="ECO:0007669"/>
    <property type="project" value="UniProtKB-KW"/>
</dbReference>
<dbReference type="PANTHER" id="PTHR42783:SF1">
    <property type="entry name" value="OXIDOREDUCTASE AEGA-RELATED"/>
    <property type="match status" value="1"/>
</dbReference>